<dbReference type="Gene3D" id="2.20.28.30">
    <property type="entry name" value="RNA polymerase ii, chain L"/>
    <property type="match status" value="1"/>
</dbReference>
<dbReference type="OrthoDB" id="5585087at2759"/>
<accession>W3VKT6</accession>
<dbReference type="GO" id="GO:0008270">
    <property type="term" value="F:zinc ion binding"/>
    <property type="evidence" value="ECO:0007669"/>
    <property type="project" value="InterPro"/>
</dbReference>
<dbReference type="GO" id="GO:0003899">
    <property type="term" value="F:DNA-directed RNA polymerase activity"/>
    <property type="evidence" value="ECO:0007669"/>
    <property type="project" value="InterPro"/>
</dbReference>
<dbReference type="HOGENOM" id="CLU_1834900_0_0_1"/>
<evidence type="ECO:0000256" key="1">
    <source>
        <dbReference type="ARBA" id="ARBA00004123"/>
    </source>
</evidence>
<dbReference type="EMBL" id="AWNI01000016">
    <property type="protein sequence ID" value="ETS61361.1"/>
    <property type="molecule type" value="Genomic_DNA"/>
</dbReference>
<dbReference type="InterPro" id="IPR006591">
    <property type="entry name" value="RNAP_P/RPABC4"/>
</dbReference>
<dbReference type="PANTHER" id="PTHR12056">
    <property type="entry name" value="DNA-DIRECTED RNA POLYMERASES I, II, AND III"/>
    <property type="match status" value="1"/>
</dbReference>
<dbReference type="Pfam" id="PF03604">
    <property type="entry name" value="Zn_ribbon_RPAB4"/>
    <property type="match status" value="1"/>
</dbReference>
<dbReference type="Proteomes" id="UP000019462">
    <property type="component" value="Unassembled WGS sequence"/>
</dbReference>
<comment type="similarity">
    <text evidence="5">Belongs to the archaeal Rpo12/eukaryotic RPC10 RNA polymerase subunit family.</text>
</comment>
<gene>
    <name evidence="6" type="ORF">PaG_04387</name>
</gene>
<keyword evidence="4" id="KW-0539">Nucleus</keyword>
<evidence type="ECO:0000313" key="7">
    <source>
        <dbReference type="Proteomes" id="UP000019462"/>
    </source>
</evidence>
<dbReference type="AlphaFoldDB" id="W3VKT6"/>
<keyword evidence="3" id="KW-0862">Zinc</keyword>
<evidence type="ECO:0000256" key="5">
    <source>
        <dbReference type="ARBA" id="ARBA00025770"/>
    </source>
</evidence>
<dbReference type="GO" id="GO:0006351">
    <property type="term" value="P:DNA-templated transcription"/>
    <property type="evidence" value="ECO:0007669"/>
    <property type="project" value="InterPro"/>
</dbReference>
<comment type="caution">
    <text evidence="6">The sequence shown here is derived from an EMBL/GenBank/DDBJ whole genome shotgun (WGS) entry which is preliminary data.</text>
</comment>
<sequence>MSYQARPAGSAPSGGAGMGGLATRNPVMEYICADCAATNEIRPREPIRCRECGHRVMYKKRTKRMLHFEAPAAVGMHGGPAESNSAAAPPLVRLASHPLYTLASASYLATSIQDSTGALPPPSTTLVSGGTMFPGIPIRSKRAL</sequence>
<protein>
    <submittedName>
        <fullName evidence="6">Uncharacterized protein</fullName>
    </submittedName>
</protein>
<evidence type="ECO:0000256" key="3">
    <source>
        <dbReference type="ARBA" id="ARBA00022833"/>
    </source>
</evidence>
<dbReference type="PANTHER" id="PTHR12056:SF2">
    <property type="entry name" value="GEO11084P1"/>
    <property type="match status" value="1"/>
</dbReference>
<dbReference type="GO" id="GO:0005736">
    <property type="term" value="C:RNA polymerase I complex"/>
    <property type="evidence" value="ECO:0007669"/>
    <property type="project" value="TreeGrafter"/>
</dbReference>
<dbReference type="InterPro" id="IPR029040">
    <property type="entry name" value="RPABC4/Spt4"/>
</dbReference>
<organism evidence="6 7">
    <name type="scientific">Moesziomyces aphidis</name>
    <name type="common">Pseudozyma aphidis</name>
    <dbReference type="NCBI Taxonomy" id="84754"/>
    <lineage>
        <taxon>Eukaryota</taxon>
        <taxon>Fungi</taxon>
        <taxon>Dikarya</taxon>
        <taxon>Basidiomycota</taxon>
        <taxon>Ustilaginomycotina</taxon>
        <taxon>Ustilaginomycetes</taxon>
        <taxon>Ustilaginales</taxon>
        <taxon>Ustilaginaceae</taxon>
        <taxon>Moesziomyces</taxon>
    </lineage>
</organism>
<dbReference type="SMART" id="SM00659">
    <property type="entry name" value="RPOLCX"/>
    <property type="match status" value="1"/>
</dbReference>
<keyword evidence="2" id="KW-0479">Metal-binding</keyword>
<evidence type="ECO:0000256" key="4">
    <source>
        <dbReference type="ARBA" id="ARBA00023242"/>
    </source>
</evidence>
<proteinExistence type="inferred from homology"/>
<evidence type="ECO:0000313" key="6">
    <source>
        <dbReference type="EMBL" id="ETS61361.1"/>
    </source>
</evidence>
<dbReference type="GO" id="GO:0005666">
    <property type="term" value="C:RNA polymerase III complex"/>
    <property type="evidence" value="ECO:0007669"/>
    <property type="project" value="TreeGrafter"/>
</dbReference>
<dbReference type="SUPFAM" id="SSF63393">
    <property type="entry name" value="RNA polymerase subunits"/>
    <property type="match status" value="1"/>
</dbReference>
<evidence type="ECO:0000256" key="2">
    <source>
        <dbReference type="ARBA" id="ARBA00022723"/>
    </source>
</evidence>
<reference evidence="6 7" key="1">
    <citation type="journal article" date="2014" name="Genome Announc.">
        <title>Genome sequence of the basidiomycetous fungus Pseudozyma aphidis DSM70725, an efficient producer of biosurfactant mannosylerythritol lipids.</title>
        <authorList>
            <person name="Lorenz S."/>
            <person name="Guenther M."/>
            <person name="Grumaz C."/>
            <person name="Rupp S."/>
            <person name="Zibek S."/>
            <person name="Sohn K."/>
        </authorList>
    </citation>
    <scope>NUCLEOTIDE SEQUENCE [LARGE SCALE GENOMIC DNA]</scope>
    <source>
        <strain evidence="7">ATCC 32657 / CBS 517.83 / DSM 70725 / JCM 10318 / NBRC 10182 / NRRL Y-7954 / St-0401</strain>
    </source>
</reference>
<comment type="subcellular location">
    <subcellularLocation>
        <location evidence="1">Nucleus</location>
    </subcellularLocation>
</comment>
<dbReference type="GO" id="GO:0003677">
    <property type="term" value="F:DNA binding"/>
    <property type="evidence" value="ECO:0007669"/>
    <property type="project" value="InterPro"/>
</dbReference>
<dbReference type="FunFam" id="2.20.28.30:FF:000002">
    <property type="entry name" value="DNA-directed RNA polymerases II, IV and V subunit 12"/>
    <property type="match status" value="1"/>
</dbReference>
<name>W3VKT6_MOEAP</name>
<dbReference type="GO" id="GO:0005665">
    <property type="term" value="C:RNA polymerase II, core complex"/>
    <property type="evidence" value="ECO:0007669"/>
    <property type="project" value="TreeGrafter"/>
</dbReference>
<dbReference type="InterPro" id="IPR039747">
    <property type="entry name" value="RPABC4"/>
</dbReference>
<keyword evidence="7" id="KW-1185">Reference proteome</keyword>